<evidence type="ECO:0000313" key="1">
    <source>
        <dbReference type="EMBL" id="KAI9914474.1"/>
    </source>
</evidence>
<reference evidence="1 2" key="1">
    <citation type="journal article" date="2022" name="bioRxiv">
        <title>The genome of the oomycete Peronosclerospora sorghi, a cosmopolitan pathogen of maize and sorghum, is inflated with dispersed pseudogenes.</title>
        <authorList>
            <person name="Fletcher K."/>
            <person name="Martin F."/>
            <person name="Isakeit T."/>
            <person name="Cavanaugh K."/>
            <person name="Magill C."/>
            <person name="Michelmore R."/>
        </authorList>
    </citation>
    <scope>NUCLEOTIDE SEQUENCE [LARGE SCALE GENOMIC DNA]</scope>
    <source>
        <strain evidence="1">P6</strain>
    </source>
</reference>
<dbReference type="EMBL" id="CM047582">
    <property type="protein sequence ID" value="KAI9914474.1"/>
    <property type="molecule type" value="Genomic_DNA"/>
</dbReference>
<evidence type="ECO:0000313" key="2">
    <source>
        <dbReference type="Proteomes" id="UP001163321"/>
    </source>
</evidence>
<dbReference type="Proteomes" id="UP001163321">
    <property type="component" value="Chromosome 3"/>
</dbReference>
<proteinExistence type="predicted"/>
<protein>
    <submittedName>
        <fullName evidence="1">Uncharacterized protein</fullName>
    </submittedName>
</protein>
<sequence length="61" mass="7088">MIIEKRDRMNQRDHRTDVDDICTPLANVVVSLSDKLPFVVNNSLRLTDKMVPNAMCLLFVW</sequence>
<keyword evidence="2" id="KW-1185">Reference proteome</keyword>
<accession>A0ACC0W6W6</accession>
<comment type="caution">
    <text evidence="1">The sequence shown here is derived from an EMBL/GenBank/DDBJ whole genome shotgun (WGS) entry which is preliminary data.</text>
</comment>
<gene>
    <name evidence="1" type="ORF">PsorP6_007390</name>
</gene>
<organism evidence="1 2">
    <name type="scientific">Peronosclerospora sorghi</name>
    <dbReference type="NCBI Taxonomy" id="230839"/>
    <lineage>
        <taxon>Eukaryota</taxon>
        <taxon>Sar</taxon>
        <taxon>Stramenopiles</taxon>
        <taxon>Oomycota</taxon>
        <taxon>Peronosporomycetes</taxon>
        <taxon>Peronosporales</taxon>
        <taxon>Peronosporaceae</taxon>
        <taxon>Peronosclerospora</taxon>
    </lineage>
</organism>
<name>A0ACC0W6W6_9STRA</name>